<dbReference type="InterPro" id="IPR016169">
    <property type="entry name" value="FAD-bd_PCMH_sub2"/>
</dbReference>
<dbReference type="PANTHER" id="PTHR42973">
    <property type="entry name" value="BINDING OXIDOREDUCTASE, PUTATIVE (AFU_ORTHOLOGUE AFUA_1G17690)-RELATED"/>
    <property type="match status" value="1"/>
</dbReference>
<feature type="compositionally biased region" description="Polar residues" evidence="6">
    <location>
        <begin position="38"/>
        <end position="51"/>
    </location>
</feature>
<dbReference type="GO" id="GO:0071949">
    <property type="term" value="F:FAD binding"/>
    <property type="evidence" value="ECO:0007669"/>
    <property type="project" value="InterPro"/>
</dbReference>
<dbReference type="GO" id="GO:0016491">
    <property type="term" value="F:oxidoreductase activity"/>
    <property type="evidence" value="ECO:0007669"/>
    <property type="project" value="UniProtKB-KW"/>
</dbReference>
<dbReference type="EMBL" id="LMWV01000016">
    <property type="protein sequence ID" value="KUN65977.1"/>
    <property type="molecule type" value="Genomic_DNA"/>
</dbReference>
<evidence type="ECO:0000313" key="8">
    <source>
        <dbReference type="EMBL" id="KUN65977.1"/>
    </source>
</evidence>
<dbReference type="InterPro" id="IPR036318">
    <property type="entry name" value="FAD-bd_PCMH-like_sf"/>
</dbReference>
<keyword evidence="5" id="KW-0560">Oxidoreductase</keyword>
<dbReference type="PANTHER" id="PTHR42973:SF39">
    <property type="entry name" value="FAD-BINDING PCMH-TYPE DOMAIN-CONTAINING PROTEIN"/>
    <property type="match status" value="1"/>
</dbReference>
<dbReference type="PROSITE" id="PS51318">
    <property type="entry name" value="TAT"/>
    <property type="match status" value="1"/>
</dbReference>
<accession>A0A101S206</accession>
<dbReference type="Pfam" id="PF08031">
    <property type="entry name" value="BBE"/>
    <property type="match status" value="1"/>
</dbReference>
<evidence type="ECO:0000313" key="9">
    <source>
        <dbReference type="Proteomes" id="UP000054375"/>
    </source>
</evidence>
<evidence type="ECO:0000256" key="4">
    <source>
        <dbReference type="ARBA" id="ARBA00022827"/>
    </source>
</evidence>
<sequence>MPELDRRRLLEYAIAGVTVTGTTAAAGGSGTAHAATAEDTTSSKGTTSAGHSTRAPIVVTPQDGRYDDMTTGYNKRWVGRPEQIRVIRSTADAVAAVQEAVTDGKRLSVRSGGGCFEDFVYNPEIETVLDLSTLDKVFYDESRRAFCVEPGAILLNVYDTLYRGWGVTLPGGLCYSVGMGGHACGGGYGLLSRQFGLVVDHLHAVEVVVVDAAGRARAVVATNDPNDPHHDLWWAHTGGGGGNFGVVTRYWFRSPDATGTDPDTLLPAPPSHVLLNIVAIPWSSVDEADFGRLLRNFCAWQQAHSAPGAPENALSSLFGLNHIAAGVLTLITQVDADAPDAEAILADHLTAIGAGTAQAVRDSLAAAPTKVTWGQATRFISTSNYAAPAVRVKARSAYLKGNFTTEQAAVIHRHLTSSDYSNPGASLILFPYGGEIGTVASDATAIPQRDSFVKMQYQAWWVDPATDDQHISWVRSMYREVYADTGGVPVPDGTWDGCYINYVDADMADPAQNTSGVPWSTFYYKDNYPRLQRAKAAYDPRNVFRHALSIEPPEGE</sequence>
<proteinExistence type="inferred from homology"/>
<comment type="cofactor">
    <cofactor evidence="1">
        <name>FAD</name>
        <dbReference type="ChEBI" id="CHEBI:57692"/>
    </cofactor>
</comment>
<dbReference type="Proteomes" id="UP000054375">
    <property type="component" value="Unassembled WGS sequence"/>
</dbReference>
<keyword evidence="9" id="KW-1185">Reference proteome</keyword>
<dbReference type="PROSITE" id="PS51387">
    <property type="entry name" value="FAD_PCMH"/>
    <property type="match status" value="1"/>
</dbReference>
<keyword evidence="4" id="KW-0274">FAD</keyword>
<evidence type="ECO:0000256" key="6">
    <source>
        <dbReference type="SAM" id="MobiDB-lite"/>
    </source>
</evidence>
<dbReference type="InterPro" id="IPR006094">
    <property type="entry name" value="Oxid_FAD_bind_N"/>
</dbReference>
<dbReference type="InterPro" id="IPR050416">
    <property type="entry name" value="FAD-linked_Oxidoreductase"/>
</dbReference>
<name>A0A101S206_9ACTN</name>
<evidence type="ECO:0000256" key="5">
    <source>
        <dbReference type="ARBA" id="ARBA00023002"/>
    </source>
</evidence>
<feature type="region of interest" description="Disordered" evidence="6">
    <location>
        <begin position="23"/>
        <end position="54"/>
    </location>
</feature>
<dbReference type="RefSeq" id="WP_062239206.1">
    <property type="nucleotide sequence ID" value="NZ_JBPJFL010000001.1"/>
</dbReference>
<evidence type="ECO:0000256" key="2">
    <source>
        <dbReference type="ARBA" id="ARBA00005466"/>
    </source>
</evidence>
<dbReference type="InterPro" id="IPR012951">
    <property type="entry name" value="BBE"/>
</dbReference>
<reference evidence="8 9" key="1">
    <citation type="submission" date="2015-10" db="EMBL/GenBank/DDBJ databases">
        <title>Draft genome sequence of Streptomyces griseorubiginosus DSM 40469, type strain for the species Streptomyces griseorubiginosus.</title>
        <authorList>
            <person name="Ruckert C."/>
            <person name="Winkler A."/>
            <person name="Kalinowski J."/>
            <person name="Kampfer P."/>
            <person name="Glaeser S."/>
        </authorList>
    </citation>
    <scope>NUCLEOTIDE SEQUENCE [LARGE SCALE GENOMIC DNA]</scope>
    <source>
        <strain evidence="8 9">DSM 40469</strain>
    </source>
</reference>
<dbReference type="InterPro" id="IPR016166">
    <property type="entry name" value="FAD-bd_PCMH"/>
</dbReference>
<evidence type="ECO:0000256" key="3">
    <source>
        <dbReference type="ARBA" id="ARBA00022630"/>
    </source>
</evidence>
<dbReference type="SUPFAM" id="SSF56176">
    <property type="entry name" value="FAD-binding/transporter-associated domain-like"/>
    <property type="match status" value="1"/>
</dbReference>
<dbReference type="Gene3D" id="3.40.462.20">
    <property type="match status" value="1"/>
</dbReference>
<feature type="compositionally biased region" description="Low complexity" evidence="6">
    <location>
        <begin position="23"/>
        <end position="37"/>
    </location>
</feature>
<comment type="similarity">
    <text evidence="2">Belongs to the oxygen-dependent FAD-linked oxidoreductase family.</text>
</comment>
<dbReference type="AlphaFoldDB" id="A0A101S206"/>
<evidence type="ECO:0000259" key="7">
    <source>
        <dbReference type="PROSITE" id="PS51387"/>
    </source>
</evidence>
<organism evidence="8 9">
    <name type="scientific">Streptomyces griseorubiginosus</name>
    <dbReference type="NCBI Taxonomy" id="67304"/>
    <lineage>
        <taxon>Bacteria</taxon>
        <taxon>Bacillati</taxon>
        <taxon>Actinomycetota</taxon>
        <taxon>Actinomycetes</taxon>
        <taxon>Kitasatosporales</taxon>
        <taxon>Streptomycetaceae</taxon>
        <taxon>Streptomyces</taxon>
    </lineage>
</organism>
<keyword evidence="3" id="KW-0285">Flavoprotein</keyword>
<dbReference type="Pfam" id="PF01565">
    <property type="entry name" value="FAD_binding_4"/>
    <property type="match status" value="1"/>
</dbReference>
<dbReference type="Gene3D" id="3.30.465.10">
    <property type="match status" value="1"/>
</dbReference>
<evidence type="ECO:0000256" key="1">
    <source>
        <dbReference type="ARBA" id="ARBA00001974"/>
    </source>
</evidence>
<protein>
    <submittedName>
        <fullName evidence="8">FAD-linked oxidase</fullName>
    </submittedName>
</protein>
<feature type="domain" description="FAD-binding PCMH-type" evidence="7">
    <location>
        <begin position="70"/>
        <end position="257"/>
    </location>
</feature>
<dbReference type="InterPro" id="IPR006311">
    <property type="entry name" value="TAT_signal"/>
</dbReference>
<comment type="caution">
    <text evidence="8">The sequence shown here is derived from an EMBL/GenBank/DDBJ whole genome shotgun (WGS) entry which is preliminary data.</text>
</comment>
<gene>
    <name evidence="8" type="ORF">AQJ54_20025</name>
</gene>